<dbReference type="Proteomes" id="UP000247763">
    <property type="component" value="Chromosome"/>
</dbReference>
<dbReference type="InterPro" id="IPR003673">
    <property type="entry name" value="CoA-Trfase_fam_III"/>
</dbReference>
<dbReference type="SUPFAM" id="SSF89796">
    <property type="entry name" value="CoA-transferase family III (CaiB/BaiF)"/>
    <property type="match status" value="1"/>
</dbReference>
<name>A0A2Z3HNB3_9CAUL</name>
<protein>
    <submittedName>
        <fullName evidence="1">CoA transferase</fullName>
    </submittedName>
</protein>
<dbReference type="KEGG" id="phb:HYN04_05235"/>
<sequence length="398" mass="42407">MLLKGLKVVEFASYIAAPGAAGILGDWGADVIKVERPEGDPMRHVFADTRNAVAGNPTFAVDNRGKRAVVLDISRPEGRDALARLAATADVFLTNVRPAALKRAGLDEATLRKDNPRLVYAMVTGYGLEGPDAHLPGFDVTAFWARSGVARMHAPKGSDPFILRTGVGDHTTSMATVSAILAALYERSQTGVGRLVQTSLLATGVYTVSSDMAVQLAFGRLASNRPRTDPFDPLANFYRSSDDHWFVLNPRGGGADWKALTRACGRPDLADDERFANGRSRRIHSAELVKELEAAFVAFTFDEVRARLDGEDLVWAPVQTPAEVVADPQVAAAGGWVEVEDGQGGHFRSPAAPARFPGADQPVRPAPPGLGEHTRAVLSELGYSEGEIEALFASGAAA</sequence>
<accession>A0A2Z3HNB3</accession>
<dbReference type="Pfam" id="PF02515">
    <property type="entry name" value="CoA_transf_3"/>
    <property type="match status" value="1"/>
</dbReference>
<dbReference type="InterPro" id="IPR023606">
    <property type="entry name" value="CoA-Trfase_III_dom_1_sf"/>
</dbReference>
<organism evidence="1 2">
    <name type="scientific">Phenylobacterium parvum</name>
    <dbReference type="NCBI Taxonomy" id="2201350"/>
    <lineage>
        <taxon>Bacteria</taxon>
        <taxon>Pseudomonadati</taxon>
        <taxon>Pseudomonadota</taxon>
        <taxon>Alphaproteobacteria</taxon>
        <taxon>Caulobacterales</taxon>
        <taxon>Caulobacteraceae</taxon>
        <taxon>Phenylobacterium</taxon>
    </lineage>
</organism>
<gene>
    <name evidence="1" type="ORF">HYN04_05235</name>
</gene>
<dbReference type="PANTHER" id="PTHR48228">
    <property type="entry name" value="SUCCINYL-COA--D-CITRAMALATE COA-TRANSFERASE"/>
    <property type="match status" value="1"/>
</dbReference>
<dbReference type="GO" id="GO:0016740">
    <property type="term" value="F:transferase activity"/>
    <property type="evidence" value="ECO:0007669"/>
    <property type="project" value="UniProtKB-KW"/>
</dbReference>
<dbReference type="OrthoDB" id="7488526at2"/>
<dbReference type="RefSeq" id="WP_110449786.1">
    <property type="nucleotide sequence ID" value="NZ_CP029479.1"/>
</dbReference>
<proteinExistence type="predicted"/>
<dbReference type="AlphaFoldDB" id="A0A2Z3HNB3"/>
<dbReference type="Gene3D" id="3.40.50.10540">
    <property type="entry name" value="Crotonobetainyl-coa:carnitine coa-transferase, domain 1"/>
    <property type="match status" value="1"/>
</dbReference>
<dbReference type="PANTHER" id="PTHR48228:SF2">
    <property type="entry name" value="E-CINNAMOYL-COA:R-PHENYLLACTATE COA TRANSFERASE LARGE SUBUNIT"/>
    <property type="match status" value="1"/>
</dbReference>
<dbReference type="Gene3D" id="3.30.1540.10">
    <property type="entry name" value="formyl-coa transferase, domain 3"/>
    <property type="match status" value="1"/>
</dbReference>
<reference evidence="2" key="1">
    <citation type="submission" date="2018-05" db="EMBL/GenBank/DDBJ databases">
        <title>Genome sequencing of Phenylobacterium sp. HYN0004.</title>
        <authorList>
            <person name="Yi H."/>
            <person name="Baek C."/>
        </authorList>
    </citation>
    <scope>NUCLEOTIDE SEQUENCE [LARGE SCALE GENOMIC DNA]</scope>
    <source>
        <strain evidence="2">HYN0004</strain>
    </source>
</reference>
<keyword evidence="2" id="KW-1185">Reference proteome</keyword>
<keyword evidence="1" id="KW-0808">Transferase</keyword>
<evidence type="ECO:0000313" key="2">
    <source>
        <dbReference type="Proteomes" id="UP000247763"/>
    </source>
</evidence>
<dbReference type="EMBL" id="CP029479">
    <property type="protein sequence ID" value="AWM77217.1"/>
    <property type="molecule type" value="Genomic_DNA"/>
</dbReference>
<dbReference type="InterPro" id="IPR044855">
    <property type="entry name" value="CoA-Trfase_III_dom3_sf"/>
</dbReference>
<evidence type="ECO:0000313" key="1">
    <source>
        <dbReference type="EMBL" id="AWM77217.1"/>
    </source>
</evidence>
<dbReference type="InterPro" id="IPR050509">
    <property type="entry name" value="CoA-transferase_III"/>
</dbReference>